<evidence type="ECO:0000256" key="3">
    <source>
        <dbReference type="SAM" id="MobiDB-lite"/>
    </source>
</evidence>
<evidence type="ECO:0000313" key="5">
    <source>
        <dbReference type="EMBL" id="MFD1781917.1"/>
    </source>
</evidence>
<dbReference type="InterPro" id="IPR050109">
    <property type="entry name" value="HTH-type_TetR-like_transc_reg"/>
</dbReference>
<sequence length="230" mass="25514">MAAEQSQEASGPERKPRPRGPNAVRRQTTRDKLLNATIECLHELGYHRTSTVIVTERAQVSRGSLLHQFPTKADLMVATARHIARQRGQAHIEGLKGVPVSIERMEKLVDILWGEVNSPSGIARIEIMLASRSEPELAAKYAPIVDEHSENHRRLIWALAKALGVRNRAPIDAMVQLYAASIRGLAIDALFPESRAHVQAAVELLKQALVDIIKREVAAARRAEMKVVEE</sequence>
<feature type="DNA-binding region" description="H-T-H motif" evidence="2">
    <location>
        <begin position="50"/>
        <end position="69"/>
    </location>
</feature>
<accession>A0ABW4MVB9</accession>
<evidence type="ECO:0000259" key="4">
    <source>
        <dbReference type="PROSITE" id="PS50977"/>
    </source>
</evidence>
<dbReference type="InterPro" id="IPR036271">
    <property type="entry name" value="Tet_transcr_reg_TetR-rel_C_sf"/>
</dbReference>
<dbReference type="Gene3D" id="1.10.357.10">
    <property type="entry name" value="Tetracycline Repressor, domain 2"/>
    <property type="match status" value="1"/>
</dbReference>
<organism evidence="5 6">
    <name type="scientific">Phenylobacterium terrae</name>
    <dbReference type="NCBI Taxonomy" id="2665495"/>
    <lineage>
        <taxon>Bacteria</taxon>
        <taxon>Pseudomonadati</taxon>
        <taxon>Pseudomonadota</taxon>
        <taxon>Alphaproteobacteria</taxon>
        <taxon>Caulobacterales</taxon>
        <taxon>Caulobacteraceae</taxon>
        <taxon>Phenylobacterium</taxon>
    </lineage>
</organism>
<dbReference type="RefSeq" id="WP_377281250.1">
    <property type="nucleotide sequence ID" value="NZ_JBHRSI010000003.1"/>
</dbReference>
<keyword evidence="6" id="KW-1185">Reference proteome</keyword>
<gene>
    <name evidence="5" type="ORF">ACFSC0_00790</name>
</gene>
<dbReference type="PANTHER" id="PTHR30055">
    <property type="entry name" value="HTH-TYPE TRANSCRIPTIONAL REGULATOR RUTR"/>
    <property type="match status" value="1"/>
</dbReference>
<comment type="caution">
    <text evidence="5">The sequence shown here is derived from an EMBL/GenBank/DDBJ whole genome shotgun (WGS) entry which is preliminary data.</text>
</comment>
<dbReference type="PRINTS" id="PR00455">
    <property type="entry name" value="HTHTETR"/>
</dbReference>
<protein>
    <submittedName>
        <fullName evidence="5">TetR/AcrR family transcriptional regulator</fullName>
    </submittedName>
</protein>
<dbReference type="EMBL" id="JBHUEY010000001">
    <property type="protein sequence ID" value="MFD1781917.1"/>
    <property type="molecule type" value="Genomic_DNA"/>
</dbReference>
<dbReference type="InterPro" id="IPR009057">
    <property type="entry name" value="Homeodomain-like_sf"/>
</dbReference>
<evidence type="ECO:0000256" key="1">
    <source>
        <dbReference type="ARBA" id="ARBA00023125"/>
    </source>
</evidence>
<keyword evidence="1 2" id="KW-0238">DNA-binding</keyword>
<dbReference type="InterPro" id="IPR001647">
    <property type="entry name" value="HTH_TetR"/>
</dbReference>
<feature type="region of interest" description="Disordered" evidence="3">
    <location>
        <begin position="1"/>
        <end position="29"/>
    </location>
</feature>
<evidence type="ECO:0000256" key="2">
    <source>
        <dbReference type="PROSITE-ProRule" id="PRU00335"/>
    </source>
</evidence>
<dbReference type="SUPFAM" id="SSF46689">
    <property type="entry name" value="Homeodomain-like"/>
    <property type="match status" value="1"/>
</dbReference>
<feature type="domain" description="HTH tetR-type" evidence="4">
    <location>
        <begin position="27"/>
        <end position="87"/>
    </location>
</feature>
<dbReference type="PROSITE" id="PS50977">
    <property type="entry name" value="HTH_TETR_2"/>
    <property type="match status" value="1"/>
</dbReference>
<proteinExistence type="predicted"/>
<dbReference type="Pfam" id="PF00440">
    <property type="entry name" value="TetR_N"/>
    <property type="match status" value="1"/>
</dbReference>
<dbReference type="SUPFAM" id="SSF48498">
    <property type="entry name" value="Tetracyclin repressor-like, C-terminal domain"/>
    <property type="match status" value="1"/>
</dbReference>
<name>A0ABW4MVB9_9CAUL</name>
<reference evidence="6" key="1">
    <citation type="journal article" date="2019" name="Int. J. Syst. Evol. Microbiol.">
        <title>The Global Catalogue of Microorganisms (GCM) 10K type strain sequencing project: providing services to taxonomists for standard genome sequencing and annotation.</title>
        <authorList>
            <consortium name="The Broad Institute Genomics Platform"/>
            <consortium name="The Broad Institute Genome Sequencing Center for Infectious Disease"/>
            <person name="Wu L."/>
            <person name="Ma J."/>
        </authorList>
    </citation>
    <scope>NUCLEOTIDE SEQUENCE [LARGE SCALE GENOMIC DNA]</scope>
    <source>
        <strain evidence="6">DFY28</strain>
    </source>
</reference>
<dbReference type="Proteomes" id="UP001597237">
    <property type="component" value="Unassembled WGS sequence"/>
</dbReference>
<evidence type="ECO:0000313" key="6">
    <source>
        <dbReference type="Proteomes" id="UP001597237"/>
    </source>
</evidence>
<dbReference type="PANTHER" id="PTHR30055:SF226">
    <property type="entry name" value="HTH-TYPE TRANSCRIPTIONAL REGULATOR PKSA"/>
    <property type="match status" value="1"/>
</dbReference>